<accession>A0A0D4CJ77</accession>
<dbReference type="AlphaFoldDB" id="A0A0D4CJ77"/>
<dbReference type="HOGENOM" id="CLU_2788690_0_0_9"/>
<dbReference type="RefSeq" id="WP_006499917.1">
    <property type="nucleotide sequence ID" value="NZ_CP011013.1"/>
</dbReference>
<protein>
    <submittedName>
        <fullName evidence="1">Uncharacterized protein</fullName>
    </submittedName>
</protein>
<keyword evidence="2" id="KW-1185">Reference proteome</keyword>
<gene>
    <name evidence="1" type="ORF">LBLM1_01990</name>
</gene>
<proteinExistence type="predicted"/>
<dbReference type="KEGG" id="lmu:LBLM1_01990"/>
<organism evidence="1 2">
    <name type="scientific">Limosilactobacillus mucosae LM1</name>
    <dbReference type="NCBI Taxonomy" id="1130798"/>
    <lineage>
        <taxon>Bacteria</taxon>
        <taxon>Bacillati</taxon>
        <taxon>Bacillota</taxon>
        <taxon>Bacilli</taxon>
        <taxon>Lactobacillales</taxon>
        <taxon>Lactobacillaceae</taxon>
        <taxon>Limosilactobacillus</taxon>
    </lineage>
</organism>
<name>A0A0D4CJ77_LIMMU</name>
<dbReference type="OrthoDB" id="9810250at2"/>
<dbReference type="EMBL" id="CP011013">
    <property type="protein sequence ID" value="AJT49975.1"/>
    <property type="molecule type" value="Genomic_DNA"/>
</dbReference>
<dbReference type="Proteomes" id="UP000003645">
    <property type="component" value="Chromosome"/>
</dbReference>
<evidence type="ECO:0000313" key="2">
    <source>
        <dbReference type="Proteomes" id="UP000003645"/>
    </source>
</evidence>
<reference evidence="1 2" key="1">
    <citation type="journal article" date="2012" name="J. Bacteriol.">
        <title>Genome sequence of Lactobacillus mucosae LM1, isolated from piglet feces.</title>
        <authorList>
            <person name="Lee J.H."/>
            <person name="Valeriano V.D."/>
            <person name="Shin Y.R."/>
            <person name="Chae J.P."/>
            <person name="Kim G.B."/>
            <person name="Ham J.S."/>
            <person name="Chun J."/>
            <person name="Kang D.K."/>
        </authorList>
    </citation>
    <scope>NUCLEOTIDE SEQUENCE [LARGE SCALE GENOMIC DNA]</scope>
    <source>
        <strain evidence="1 2">LM1</strain>
    </source>
</reference>
<evidence type="ECO:0000313" key="1">
    <source>
        <dbReference type="EMBL" id="AJT49975.1"/>
    </source>
</evidence>
<sequence length="68" mass="7875">MLADGLPYWRHLQWIGGIYNGLLTWFDEEMQTSPQQLAAKVTDFIPAEMRLLFNDINFSEKPNSSIKS</sequence>